<dbReference type="SUPFAM" id="SSF88697">
    <property type="entry name" value="PUA domain-like"/>
    <property type="match status" value="1"/>
</dbReference>
<gene>
    <name evidence="1" type="ORF">SAMN05444362_1156</name>
</gene>
<proteinExistence type="predicted"/>
<protein>
    <submittedName>
        <fullName evidence="1">Uncharacterized protein</fullName>
    </submittedName>
</protein>
<dbReference type="InterPro" id="IPR015947">
    <property type="entry name" value="PUA-like_sf"/>
</dbReference>
<dbReference type="EMBL" id="FQUC01000015">
    <property type="protein sequence ID" value="SHG08105.1"/>
    <property type="molecule type" value="Genomic_DNA"/>
</dbReference>
<dbReference type="AlphaFoldDB" id="A0A1M5GWW9"/>
<reference evidence="2" key="1">
    <citation type="submission" date="2016-11" db="EMBL/GenBank/DDBJ databases">
        <authorList>
            <person name="Varghese N."/>
            <person name="Submissions S."/>
        </authorList>
    </citation>
    <scope>NUCLEOTIDE SEQUENCE [LARGE SCALE GENOMIC DNA]</scope>
    <source>
        <strain evidence="2">DSM 27370</strain>
    </source>
</reference>
<keyword evidence="2" id="KW-1185">Reference proteome</keyword>
<sequence>MIVGEFEISKILEDTPEKIWEDTEKQSGITKSFYDSYFENRDKAYALKIGNLKKYDAPINPYKIFENFIPPQSFRYLYEDVLSL</sequence>
<evidence type="ECO:0000313" key="2">
    <source>
        <dbReference type="Proteomes" id="UP000184480"/>
    </source>
</evidence>
<name>A0A1M5GWW9_9BACT</name>
<accession>A0A1M5GWW9</accession>
<dbReference type="Gene3D" id="2.30.130.30">
    <property type="entry name" value="Hypothetical protein"/>
    <property type="match status" value="1"/>
</dbReference>
<dbReference type="Proteomes" id="UP000184480">
    <property type="component" value="Unassembled WGS sequence"/>
</dbReference>
<organism evidence="1 2">
    <name type="scientific">Dysgonomonas macrotermitis</name>
    <dbReference type="NCBI Taxonomy" id="1346286"/>
    <lineage>
        <taxon>Bacteria</taxon>
        <taxon>Pseudomonadati</taxon>
        <taxon>Bacteroidota</taxon>
        <taxon>Bacteroidia</taxon>
        <taxon>Bacteroidales</taxon>
        <taxon>Dysgonomonadaceae</taxon>
        <taxon>Dysgonomonas</taxon>
    </lineage>
</organism>
<evidence type="ECO:0000313" key="1">
    <source>
        <dbReference type="EMBL" id="SHG08105.1"/>
    </source>
</evidence>